<dbReference type="CDD" id="cd07822">
    <property type="entry name" value="SRPBCC_4"/>
    <property type="match status" value="1"/>
</dbReference>
<evidence type="ECO:0000313" key="2">
    <source>
        <dbReference type="EMBL" id="CAI5759409.1"/>
    </source>
</evidence>
<comment type="caution">
    <text evidence="2">The sequence shown here is derived from an EMBL/GenBank/DDBJ whole genome shotgun (WGS) entry which is preliminary data.</text>
</comment>
<dbReference type="PANTHER" id="PTHR36166">
    <property type="entry name" value="CHROMOSOME 9, WHOLE GENOME SHOTGUN SEQUENCE"/>
    <property type="match status" value="1"/>
</dbReference>
<dbReference type="EMBL" id="CANTUO010000004">
    <property type="protein sequence ID" value="CAI5759409.1"/>
    <property type="molecule type" value="Genomic_DNA"/>
</dbReference>
<proteinExistence type="predicted"/>
<gene>
    <name evidence="2" type="ORF">CANVERA_P3922</name>
</gene>
<dbReference type="Proteomes" id="UP001152885">
    <property type="component" value="Unassembled WGS sequence"/>
</dbReference>
<evidence type="ECO:0000313" key="3">
    <source>
        <dbReference type="Proteomes" id="UP001152885"/>
    </source>
</evidence>
<dbReference type="OrthoDB" id="509124at2759"/>
<keyword evidence="1" id="KW-0472">Membrane</keyword>
<organism evidence="2 3">
    <name type="scientific">Candida verbasci</name>
    <dbReference type="NCBI Taxonomy" id="1227364"/>
    <lineage>
        <taxon>Eukaryota</taxon>
        <taxon>Fungi</taxon>
        <taxon>Dikarya</taxon>
        <taxon>Ascomycota</taxon>
        <taxon>Saccharomycotina</taxon>
        <taxon>Pichiomycetes</taxon>
        <taxon>Debaryomycetaceae</taxon>
        <taxon>Candida/Lodderomyces clade</taxon>
        <taxon>Candida</taxon>
    </lineage>
</organism>
<accession>A0A9W4TW15</accession>
<keyword evidence="1" id="KW-0812">Transmembrane</keyword>
<dbReference type="PANTHER" id="PTHR36166:SF1">
    <property type="entry name" value="SRPBCC DOMAIN-CONTAINING PROTEIN"/>
    <property type="match status" value="1"/>
</dbReference>
<feature type="transmembrane region" description="Helical" evidence="1">
    <location>
        <begin position="111"/>
        <end position="131"/>
    </location>
</feature>
<dbReference type="AlphaFoldDB" id="A0A9W4TW15"/>
<evidence type="ECO:0000256" key="1">
    <source>
        <dbReference type="SAM" id="Phobius"/>
    </source>
</evidence>
<name>A0A9W4TW15_9ASCO</name>
<keyword evidence="3" id="KW-1185">Reference proteome</keyword>
<evidence type="ECO:0008006" key="4">
    <source>
        <dbReference type="Google" id="ProtNLM"/>
    </source>
</evidence>
<dbReference type="SUPFAM" id="SSF55961">
    <property type="entry name" value="Bet v1-like"/>
    <property type="match status" value="1"/>
</dbReference>
<protein>
    <recommendedName>
        <fullName evidence="4">SRPBCC domain-containing protein</fullName>
    </recommendedName>
</protein>
<sequence>MPLVEAAILINTKPEVVRQFFLNYHNHQHWNPFIISINKWTNKESKELNIDDELQIDLRLKGTDNISTFYPRVLENNESEIQWIGCLINSWIFYGLHTFKFEIVDDDKTLFSQVEIFGGLLSYFFYLFGLYNKTRQSFIEMNEALKDQIENKLAE</sequence>
<reference evidence="2" key="1">
    <citation type="submission" date="2022-12" db="EMBL/GenBank/DDBJ databases">
        <authorList>
            <person name="Brejova B."/>
        </authorList>
    </citation>
    <scope>NUCLEOTIDE SEQUENCE</scope>
</reference>
<keyword evidence="1" id="KW-1133">Transmembrane helix</keyword>